<dbReference type="GO" id="GO:0016787">
    <property type="term" value="F:hydrolase activity"/>
    <property type="evidence" value="ECO:0007669"/>
    <property type="project" value="InterPro"/>
</dbReference>
<protein>
    <submittedName>
        <fullName evidence="1">Uncharacterized protein</fullName>
    </submittedName>
</protein>
<dbReference type="AlphaFoldDB" id="A0A3D8PQZ0"/>
<organism evidence="1 2">
    <name type="scientific">Oceanobacillus chungangensis</name>
    <dbReference type="NCBI Taxonomy" id="1229152"/>
    <lineage>
        <taxon>Bacteria</taxon>
        <taxon>Bacillati</taxon>
        <taxon>Bacillota</taxon>
        <taxon>Bacilli</taxon>
        <taxon>Bacillales</taxon>
        <taxon>Bacillaceae</taxon>
        <taxon>Oceanobacillus</taxon>
    </lineage>
</organism>
<dbReference type="Gene3D" id="3.90.780.10">
    <property type="entry name" value="5'-Nucleotidase, C-terminal domain"/>
    <property type="match status" value="1"/>
</dbReference>
<proteinExistence type="predicted"/>
<reference evidence="2" key="1">
    <citation type="submission" date="2017-11" db="EMBL/GenBank/DDBJ databases">
        <authorList>
            <person name="Zhu W."/>
        </authorList>
    </citation>
    <scope>NUCLEOTIDE SEQUENCE [LARGE SCALE GENOMIC DNA]</scope>
    <source>
        <strain evidence="2">CAU 1051</strain>
    </source>
</reference>
<dbReference type="RefSeq" id="WP_115749747.1">
    <property type="nucleotide sequence ID" value="NZ_PIOD01000011.1"/>
</dbReference>
<keyword evidence="2" id="KW-1185">Reference proteome</keyword>
<gene>
    <name evidence="1" type="ORF">CWR45_10050</name>
</gene>
<comment type="caution">
    <text evidence="1">The sequence shown here is derived from an EMBL/GenBank/DDBJ whole genome shotgun (WGS) entry which is preliminary data.</text>
</comment>
<evidence type="ECO:0000313" key="2">
    <source>
        <dbReference type="Proteomes" id="UP000256520"/>
    </source>
</evidence>
<sequence>MFEDAFHVRVHKHPYLQFIQRVQMDATDTQISCISLFHDGPGGFPKLVTMRHIVTNYIYPINSEQLF</sequence>
<name>A0A3D8PQZ0_9BACI</name>
<dbReference type="SUPFAM" id="SSF55816">
    <property type="entry name" value="5'-nucleotidase (syn. UDP-sugar hydrolase), C-terminal domain"/>
    <property type="match status" value="1"/>
</dbReference>
<evidence type="ECO:0000313" key="1">
    <source>
        <dbReference type="EMBL" id="RDW17678.1"/>
    </source>
</evidence>
<dbReference type="EMBL" id="PIOD01000011">
    <property type="protein sequence ID" value="RDW17678.1"/>
    <property type="molecule type" value="Genomic_DNA"/>
</dbReference>
<dbReference type="GO" id="GO:0009166">
    <property type="term" value="P:nucleotide catabolic process"/>
    <property type="evidence" value="ECO:0007669"/>
    <property type="project" value="InterPro"/>
</dbReference>
<dbReference type="Proteomes" id="UP000256520">
    <property type="component" value="Unassembled WGS sequence"/>
</dbReference>
<accession>A0A3D8PQZ0</accession>
<dbReference type="InterPro" id="IPR036907">
    <property type="entry name" value="5'-Nucleotdase_C_sf"/>
</dbReference>